<dbReference type="EMBL" id="HACA01027130">
    <property type="protein sequence ID" value="CDW44491.1"/>
    <property type="molecule type" value="Transcribed_RNA"/>
</dbReference>
<name>A0A0K2V3F6_LEPSM</name>
<sequence length="28" mass="3224">MPVNEFSCASHCFRNSLMSRAEFCQKIS</sequence>
<reference evidence="1" key="1">
    <citation type="submission" date="2014-05" db="EMBL/GenBank/DDBJ databases">
        <authorList>
            <person name="Chronopoulou M."/>
        </authorList>
    </citation>
    <scope>NUCLEOTIDE SEQUENCE</scope>
    <source>
        <tissue evidence="1">Whole organism</tissue>
    </source>
</reference>
<protein>
    <submittedName>
        <fullName evidence="1">Uncharacterized protein</fullName>
    </submittedName>
</protein>
<proteinExistence type="predicted"/>
<accession>A0A0K2V3F6</accession>
<evidence type="ECO:0000313" key="1">
    <source>
        <dbReference type="EMBL" id="CDW44491.1"/>
    </source>
</evidence>
<organism evidence="1">
    <name type="scientific">Lepeophtheirus salmonis</name>
    <name type="common">Salmon louse</name>
    <name type="synonym">Caligus salmonis</name>
    <dbReference type="NCBI Taxonomy" id="72036"/>
    <lineage>
        <taxon>Eukaryota</taxon>
        <taxon>Metazoa</taxon>
        <taxon>Ecdysozoa</taxon>
        <taxon>Arthropoda</taxon>
        <taxon>Crustacea</taxon>
        <taxon>Multicrustacea</taxon>
        <taxon>Hexanauplia</taxon>
        <taxon>Copepoda</taxon>
        <taxon>Siphonostomatoida</taxon>
        <taxon>Caligidae</taxon>
        <taxon>Lepeophtheirus</taxon>
    </lineage>
</organism>
<dbReference type="AlphaFoldDB" id="A0A0K2V3F6"/>